<dbReference type="PANTHER" id="PTHR42847:SF4">
    <property type="entry name" value="ALKANESULFONATE MONOOXYGENASE-RELATED"/>
    <property type="match status" value="1"/>
</dbReference>
<dbReference type="InterPro" id="IPR036661">
    <property type="entry name" value="Luciferase-like_sf"/>
</dbReference>
<dbReference type="STRING" id="1797.RMCT_2547"/>
<dbReference type="Proteomes" id="UP000069654">
    <property type="component" value="Unassembled WGS sequence"/>
</dbReference>
<evidence type="ECO:0000313" key="7">
    <source>
        <dbReference type="Proteomes" id="UP000069654"/>
    </source>
</evidence>
<keyword evidence="2" id="KW-0288">FMN</keyword>
<accession>A0A100XF95</accession>
<dbReference type="Gene3D" id="3.20.20.30">
    <property type="entry name" value="Luciferase-like domain"/>
    <property type="match status" value="1"/>
</dbReference>
<dbReference type="SUPFAM" id="SSF51679">
    <property type="entry name" value="Bacterial luciferase-like"/>
    <property type="match status" value="1"/>
</dbReference>
<evidence type="ECO:0000256" key="4">
    <source>
        <dbReference type="ARBA" id="ARBA00023033"/>
    </source>
</evidence>
<evidence type="ECO:0000256" key="1">
    <source>
        <dbReference type="ARBA" id="ARBA00022630"/>
    </source>
</evidence>
<feature type="domain" description="Luciferase-like" evidence="5">
    <location>
        <begin position="35"/>
        <end position="336"/>
    </location>
</feature>
<dbReference type="GO" id="GO:0046306">
    <property type="term" value="P:alkanesulfonate catabolic process"/>
    <property type="evidence" value="ECO:0007669"/>
    <property type="project" value="TreeGrafter"/>
</dbReference>
<reference evidence="6 7" key="1">
    <citation type="journal article" date="2016" name="Genome Announc.">
        <title>Draft Genome Sequences of Five Rapidly Growing Mycobacterium Species, M. thermoresistibile, M. fortuitum subsp. acetamidolyticum, M. canariasense, M. brisbanense, and M. novocastrense.</title>
        <authorList>
            <person name="Katahira K."/>
            <person name="Ogura Y."/>
            <person name="Gotoh Y."/>
            <person name="Hayashi T."/>
        </authorList>
    </citation>
    <scope>NUCLEOTIDE SEQUENCE [LARGE SCALE GENOMIC DNA]</scope>
    <source>
        <strain evidence="6 7">JCM6362</strain>
    </source>
</reference>
<keyword evidence="1" id="KW-0285">Flavoprotein</keyword>
<evidence type="ECO:0000313" key="6">
    <source>
        <dbReference type="EMBL" id="GAT15577.1"/>
    </source>
</evidence>
<sequence>MTTSAQSPAHDVLDEHPFALGLFGLNVSGGITMTSAPGAFELSWESTSRVARQADRLGLDLLVPVARWRGYGGRLNPNGVTYETFTWAAGVAAVTERIVVAATAHAPAVHPVVVAKQAATIAAISGGRFALNAVMGWFTPELDMFGIATKEHADRYRFGDEWMGIIDRLWSSTEPFDHDGASFQLRQAVSEPRPAQRPLVLNAGASPAGVEFTARHADINFATLLDAEQGRALADNITSVAEANGRKVRVMTYGTVVLGDTEADARRRYEEILSAGDSEAARNFMHYLGLNSSSFEAHIAAALEEHFITSGGGLPLVGSAEQVADRLTELYEAGITGFLMGGVPYDGMLERFGAEVLPLLRERGLRM</sequence>
<proteinExistence type="predicted"/>
<evidence type="ECO:0000256" key="3">
    <source>
        <dbReference type="ARBA" id="ARBA00023002"/>
    </source>
</evidence>
<dbReference type="GO" id="GO:0008726">
    <property type="term" value="F:alkanesulfonate monooxygenase activity"/>
    <property type="evidence" value="ECO:0007669"/>
    <property type="project" value="TreeGrafter"/>
</dbReference>
<gene>
    <name evidence="6" type="ORF">RMCT_2547</name>
</gene>
<dbReference type="PANTHER" id="PTHR42847">
    <property type="entry name" value="ALKANESULFONATE MONOOXYGENASE"/>
    <property type="match status" value="1"/>
</dbReference>
<protein>
    <submittedName>
        <fullName evidence="6">Flavin-dependent oxidoreductase, F420-dependent methylene-tetrahydromethanopterin reductase</fullName>
    </submittedName>
</protein>
<dbReference type="InterPro" id="IPR011251">
    <property type="entry name" value="Luciferase-like_dom"/>
</dbReference>
<name>A0A100XF95_MYCTH</name>
<dbReference type="AlphaFoldDB" id="A0A100XF95"/>
<reference evidence="7" key="2">
    <citation type="submission" date="2016-02" db="EMBL/GenBank/DDBJ databases">
        <title>Draft genome sequence of five rapidly growing Mycobacterium species.</title>
        <authorList>
            <person name="Katahira K."/>
            <person name="Gotou Y."/>
            <person name="Iida K."/>
            <person name="Ogura Y."/>
            <person name="Hayashi T."/>
        </authorList>
    </citation>
    <scope>NUCLEOTIDE SEQUENCE [LARGE SCALE GENOMIC DNA]</scope>
    <source>
        <strain evidence="7">JCM6362</strain>
    </source>
</reference>
<dbReference type="OrthoDB" id="9814695at2"/>
<keyword evidence="4" id="KW-0503">Monooxygenase</keyword>
<comment type="caution">
    <text evidence="6">The sequence shown here is derived from an EMBL/GenBank/DDBJ whole genome shotgun (WGS) entry which is preliminary data.</text>
</comment>
<dbReference type="InterPro" id="IPR050172">
    <property type="entry name" value="SsuD_RutA_monooxygenase"/>
</dbReference>
<evidence type="ECO:0000256" key="2">
    <source>
        <dbReference type="ARBA" id="ARBA00022643"/>
    </source>
</evidence>
<dbReference type="EMBL" id="BCTB01000018">
    <property type="protein sequence ID" value="GAT15577.1"/>
    <property type="molecule type" value="Genomic_DNA"/>
</dbReference>
<dbReference type="Pfam" id="PF00296">
    <property type="entry name" value="Bac_luciferase"/>
    <property type="match status" value="1"/>
</dbReference>
<dbReference type="RefSeq" id="WP_040547212.1">
    <property type="nucleotide sequence ID" value="NZ_BCTB01000018.1"/>
</dbReference>
<organism evidence="6 7">
    <name type="scientific">Mycolicibacterium thermoresistibile</name>
    <name type="common">Mycobacterium thermoresistibile</name>
    <dbReference type="NCBI Taxonomy" id="1797"/>
    <lineage>
        <taxon>Bacteria</taxon>
        <taxon>Bacillati</taxon>
        <taxon>Actinomycetota</taxon>
        <taxon>Actinomycetes</taxon>
        <taxon>Mycobacteriales</taxon>
        <taxon>Mycobacteriaceae</taxon>
        <taxon>Mycolicibacterium</taxon>
    </lineage>
</organism>
<keyword evidence="3" id="KW-0560">Oxidoreductase</keyword>
<evidence type="ECO:0000259" key="5">
    <source>
        <dbReference type="Pfam" id="PF00296"/>
    </source>
</evidence>